<evidence type="ECO:0000313" key="3">
    <source>
        <dbReference type="Proteomes" id="UP000054937"/>
    </source>
</evidence>
<dbReference type="EMBL" id="LDAU01000130">
    <property type="protein sequence ID" value="KRX03552.1"/>
    <property type="molecule type" value="Genomic_DNA"/>
</dbReference>
<evidence type="ECO:0000256" key="1">
    <source>
        <dbReference type="SAM" id="MobiDB-lite"/>
    </source>
</evidence>
<proteinExistence type="predicted"/>
<organism evidence="2 3">
    <name type="scientific">Pseudocohnilembus persalinus</name>
    <name type="common">Ciliate</name>
    <dbReference type="NCBI Taxonomy" id="266149"/>
    <lineage>
        <taxon>Eukaryota</taxon>
        <taxon>Sar</taxon>
        <taxon>Alveolata</taxon>
        <taxon>Ciliophora</taxon>
        <taxon>Intramacronucleata</taxon>
        <taxon>Oligohymenophorea</taxon>
        <taxon>Scuticociliatia</taxon>
        <taxon>Philasterida</taxon>
        <taxon>Pseudocohnilembidae</taxon>
        <taxon>Pseudocohnilembus</taxon>
    </lineage>
</organism>
<dbReference type="OrthoDB" id="302881at2759"/>
<feature type="region of interest" description="Disordered" evidence="1">
    <location>
        <begin position="159"/>
        <end position="184"/>
    </location>
</feature>
<dbReference type="OMA" id="QYQNKER"/>
<dbReference type="PANTHER" id="PTHR28457:SF1">
    <property type="entry name" value="CILIA- AND FLAGELLA-ASSOCIATED PROTEIN 119"/>
    <property type="match status" value="1"/>
</dbReference>
<comment type="caution">
    <text evidence="2">The sequence shown here is derived from an EMBL/GenBank/DDBJ whole genome shotgun (WGS) entry which is preliminary data.</text>
</comment>
<feature type="compositionally biased region" description="Basic and acidic residues" evidence="1">
    <location>
        <begin position="159"/>
        <end position="168"/>
    </location>
</feature>
<dbReference type="Proteomes" id="UP000054937">
    <property type="component" value="Unassembled WGS sequence"/>
</dbReference>
<reference evidence="2 3" key="1">
    <citation type="journal article" date="2015" name="Sci. Rep.">
        <title>Genome of the facultative scuticociliatosis pathogen Pseudocohnilembus persalinus provides insight into its virulence through horizontal gene transfer.</title>
        <authorList>
            <person name="Xiong J."/>
            <person name="Wang G."/>
            <person name="Cheng J."/>
            <person name="Tian M."/>
            <person name="Pan X."/>
            <person name="Warren A."/>
            <person name="Jiang C."/>
            <person name="Yuan D."/>
            <person name="Miao W."/>
        </authorList>
    </citation>
    <scope>NUCLEOTIDE SEQUENCE [LARGE SCALE GENOMIC DNA]</scope>
    <source>
        <strain evidence="2">36N120E</strain>
    </source>
</reference>
<gene>
    <name evidence="2" type="ORF">PPERSA_12682</name>
</gene>
<dbReference type="AlphaFoldDB" id="A0A0V0QNL4"/>
<sequence>MFLIIQNQFEQLFLSRIHCLFRPPTSIKIFDLNDLQKITKYVQSTFYRHYKMYIFAFTPFVNVEIRTHQMFKSRFPISDSLQDAVEIPRAQVELLNQYLLDQETGLTPEQLEEIMRGDSIHMVPAKKRQEWLRQREERERKEKIDRVLKKELEKLEQDFQDKMQKQDDQYLQQVQSIKNPPKKK</sequence>
<evidence type="ECO:0000313" key="2">
    <source>
        <dbReference type="EMBL" id="KRX03552.1"/>
    </source>
</evidence>
<keyword evidence="3" id="KW-1185">Reference proteome</keyword>
<dbReference type="PANTHER" id="PTHR28457">
    <property type="entry name" value="COILED-COIL DOMAIN-CONTAINING PROTEIN 189"/>
    <property type="match status" value="1"/>
</dbReference>
<name>A0A0V0QNL4_PSEPJ</name>
<accession>A0A0V0QNL4</accession>
<dbReference type="Pfam" id="PF14769">
    <property type="entry name" value="CLAMP"/>
    <property type="match status" value="1"/>
</dbReference>
<protein>
    <submittedName>
        <fullName evidence="2">Uncharacterized protein</fullName>
    </submittedName>
</protein>
<dbReference type="InParanoid" id="A0A0V0QNL4"/>
<dbReference type="InterPro" id="IPR032727">
    <property type="entry name" value="CLAMP"/>
</dbReference>